<evidence type="ECO:0000313" key="2">
    <source>
        <dbReference type="EMBL" id="OQD80569.1"/>
    </source>
</evidence>
<dbReference type="AlphaFoldDB" id="A0A1V6PU44"/>
<feature type="compositionally biased region" description="Basic and acidic residues" evidence="1">
    <location>
        <begin position="485"/>
        <end position="499"/>
    </location>
</feature>
<dbReference type="Gene3D" id="1.10.10.60">
    <property type="entry name" value="Homeodomain-like"/>
    <property type="match status" value="1"/>
</dbReference>
<name>A0A1V6PU44_9EURO</name>
<dbReference type="GO" id="GO:0000500">
    <property type="term" value="C:RNA polymerase I upstream activating factor complex"/>
    <property type="evidence" value="ECO:0007669"/>
    <property type="project" value="InterPro"/>
</dbReference>
<feature type="compositionally biased region" description="Acidic residues" evidence="1">
    <location>
        <begin position="1"/>
        <end position="16"/>
    </location>
</feature>
<sequence>MSDTSYEPDDAESESDFESRASDRRSPTPEQTINGIAQNQYDETTFDDISEEVERGLGEVLGSRAPLTGASLHLLGPYNKLLTEIKNSLDYASIKEDEEVFDVSQLGSVIWTSTEKEIFFNGLDRKGRGGIRELAAAIGTKSELEVLEYIRILHQKLEAHNSSDRQSRAAILGEFPSAAQISQRSTALLDEYADVMVLRESLTEAAAGRLQHGDNWIITESHARELVEDEDSTIRGDLRLAADMFHLRDWIRMSRNLLMNYGGSKSEDNWFALSVSPTNVTARNQMPSMTAGSAIDFYALTVSVTRRLVQSSLFFAMSRLRTMSRRGRDRASAVRTQDVRAAIEVLNMKHKTPSFVEIARQNQLVIVDDHHRRGFVPETFTYEEAEKSLTDKDYFQRRRHKKALENGENDKDDDGQNRNSEYDSGEDDSGEDDYDEHDDDEMEEDDQDLHLDRIPSQETNEPVHPPSPKSYHEHEPALDPEEEHAEMVDTSHDRHEEAHILQLMEQPIPSHLSEPIKAEDAEDKASKQIPERRTRDEIIDWRARTLYRSDWEEYGYDYPDVDAEMEMHPRKRARFNEPPSPSPLDGDMVIDDSSFFRCWWK</sequence>
<dbReference type="GO" id="GO:0000182">
    <property type="term" value="F:rDNA binding"/>
    <property type="evidence" value="ECO:0007669"/>
    <property type="project" value="TreeGrafter"/>
</dbReference>
<proteinExistence type="predicted"/>
<dbReference type="SUPFAM" id="SSF46689">
    <property type="entry name" value="Homeodomain-like"/>
    <property type="match status" value="1"/>
</dbReference>
<comment type="caution">
    <text evidence="2">The sequence shown here is derived from an EMBL/GenBank/DDBJ whole genome shotgun (WGS) entry which is preliminary data.</text>
</comment>
<keyword evidence="3" id="KW-1185">Reference proteome</keyword>
<feature type="compositionally biased region" description="Basic and acidic residues" evidence="1">
    <location>
        <begin position="17"/>
        <end position="27"/>
    </location>
</feature>
<dbReference type="GO" id="GO:0001181">
    <property type="term" value="F:RNA polymerase I general transcription initiation factor activity"/>
    <property type="evidence" value="ECO:0007669"/>
    <property type="project" value="TreeGrafter"/>
</dbReference>
<evidence type="ECO:0000313" key="3">
    <source>
        <dbReference type="Proteomes" id="UP000191672"/>
    </source>
</evidence>
<accession>A0A1V6PU44</accession>
<reference evidence="3" key="1">
    <citation type="journal article" date="2017" name="Nat. Microbiol.">
        <title>Global analysis of biosynthetic gene clusters reveals vast potential of secondary metabolite production in Penicillium species.</title>
        <authorList>
            <person name="Nielsen J.C."/>
            <person name="Grijseels S."/>
            <person name="Prigent S."/>
            <person name="Ji B."/>
            <person name="Dainat J."/>
            <person name="Nielsen K.F."/>
            <person name="Frisvad J.C."/>
            <person name="Workman M."/>
            <person name="Nielsen J."/>
        </authorList>
    </citation>
    <scope>NUCLEOTIDE SEQUENCE [LARGE SCALE GENOMIC DNA]</scope>
    <source>
        <strain evidence="3">IBT 31811</strain>
    </source>
</reference>
<evidence type="ECO:0008006" key="4">
    <source>
        <dbReference type="Google" id="ProtNLM"/>
    </source>
</evidence>
<dbReference type="PANTHER" id="PTHR28079">
    <property type="entry name" value="RNA POLYMERASE I-SPECIFIC TRANSCRIPTION INITIATION FACTOR RRN5"/>
    <property type="match status" value="1"/>
</dbReference>
<feature type="region of interest" description="Disordered" evidence="1">
    <location>
        <begin position="1"/>
        <end position="34"/>
    </location>
</feature>
<gene>
    <name evidence="2" type="ORF">PENANT_c034G10565</name>
</gene>
<evidence type="ECO:0000256" key="1">
    <source>
        <dbReference type="SAM" id="MobiDB-lite"/>
    </source>
</evidence>
<dbReference type="InterPro" id="IPR039601">
    <property type="entry name" value="Rrn5"/>
</dbReference>
<feature type="compositionally biased region" description="Basic and acidic residues" evidence="1">
    <location>
        <begin position="514"/>
        <end position="532"/>
    </location>
</feature>
<dbReference type="EMBL" id="MDYN01000034">
    <property type="protein sequence ID" value="OQD80569.1"/>
    <property type="molecule type" value="Genomic_DNA"/>
</dbReference>
<dbReference type="STRING" id="416450.A0A1V6PU44"/>
<dbReference type="PANTHER" id="PTHR28079:SF1">
    <property type="entry name" value="RNA POLYMERASE I-SPECIFIC TRANSCRIPTION INITIATION FACTOR RRN5"/>
    <property type="match status" value="1"/>
</dbReference>
<dbReference type="GO" id="GO:0042790">
    <property type="term" value="P:nucleolar large rRNA transcription by RNA polymerase I"/>
    <property type="evidence" value="ECO:0007669"/>
    <property type="project" value="InterPro"/>
</dbReference>
<protein>
    <recommendedName>
        <fullName evidence="4">Myb-like domain-containing protein</fullName>
    </recommendedName>
</protein>
<feature type="compositionally biased region" description="Acidic residues" evidence="1">
    <location>
        <begin position="423"/>
        <end position="447"/>
    </location>
</feature>
<feature type="region of interest" description="Disordered" evidence="1">
    <location>
        <begin position="402"/>
        <end position="532"/>
    </location>
</feature>
<dbReference type="Proteomes" id="UP000191672">
    <property type="component" value="Unassembled WGS sequence"/>
</dbReference>
<dbReference type="GO" id="GO:0006361">
    <property type="term" value="P:transcription initiation at RNA polymerase I promoter"/>
    <property type="evidence" value="ECO:0007669"/>
    <property type="project" value="TreeGrafter"/>
</dbReference>
<dbReference type="InterPro" id="IPR009057">
    <property type="entry name" value="Homeodomain-like_sf"/>
</dbReference>
<organism evidence="2 3">
    <name type="scientific">Penicillium antarcticum</name>
    <dbReference type="NCBI Taxonomy" id="416450"/>
    <lineage>
        <taxon>Eukaryota</taxon>
        <taxon>Fungi</taxon>
        <taxon>Dikarya</taxon>
        <taxon>Ascomycota</taxon>
        <taxon>Pezizomycotina</taxon>
        <taxon>Eurotiomycetes</taxon>
        <taxon>Eurotiomycetidae</taxon>
        <taxon>Eurotiales</taxon>
        <taxon>Aspergillaceae</taxon>
        <taxon>Penicillium</taxon>
    </lineage>
</organism>